<evidence type="ECO:0000313" key="4">
    <source>
        <dbReference type="Proteomes" id="UP001054945"/>
    </source>
</evidence>
<dbReference type="PANTHER" id="PTHR46362:SF1">
    <property type="entry name" value="GEM-ASSOCIATED PROTEIN 5"/>
    <property type="match status" value="1"/>
</dbReference>
<comment type="caution">
    <text evidence="3">The sequence shown here is derived from an EMBL/GenBank/DDBJ whole genome shotgun (WGS) entry which is preliminary data.</text>
</comment>
<reference evidence="3 4" key="1">
    <citation type="submission" date="2021-06" db="EMBL/GenBank/DDBJ databases">
        <title>Caerostris extrusa draft genome.</title>
        <authorList>
            <person name="Kono N."/>
            <person name="Arakawa K."/>
        </authorList>
    </citation>
    <scope>NUCLEOTIDE SEQUENCE [LARGE SCALE GENOMIC DNA]</scope>
</reference>
<dbReference type="PANTHER" id="PTHR46362">
    <property type="entry name" value="GEM-ASSOCIATED PROTEIN 5"/>
    <property type="match status" value="1"/>
</dbReference>
<dbReference type="Proteomes" id="UP001054945">
    <property type="component" value="Unassembled WGS sequence"/>
</dbReference>
<feature type="region of interest" description="Disordered" evidence="1">
    <location>
        <begin position="792"/>
        <end position="843"/>
    </location>
</feature>
<dbReference type="GO" id="GO:0032797">
    <property type="term" value="C:SMN complex"/>
    <property type="evidence" value="ECO:0007669"/>
    <property type="project" value="TreeGrafter"/>
</dbReference>
<organism evidence="3 4">
    <name type="scientific">Caerostris extrusa</name>
    <name type="common">Bark spider</name>
    <name type="synonym">Caerostris bankana</name>
    <dbReference type="NCBI Taxonomy" id="172846"/>
    <lineage>
        <taxon>Eukaryota</taxon>
        <taxon>Metazoa</taxon>
        <taxon>Ecdysozoa</taxon>
        <taxon>Arthropoda</taxon>
        <taxon>Chelicerata</taxon>
        <taxon>Arachnida</taxon>
        <taxon>Araneae</taxon>
        <taxon>Araneomorphae</taxon>
        <taxon>Entelegynae</taxon>
        <taxon>Araneoidea</taxon>
        <taxon>Araneidae</taxon>
        <taxon>Caerostris</taxon>
    </lineage>
</organism>
<keyword evidence="4" id="KW-1185">Reference proteome</keyword>
<evidence type="ECO:0000256" key="1">
    <source>
        <dbReference type="SAM" id="MobiDB-lite"/>
    </source>
</evidence>
<evidence type="ECO:0000259" key="2">
    <source>
        <dbReference type="Pfam" id="PF23774"/>
    </source>
</evidence>
<dbReference type="AlphaFoldDB" id="A0AAV4Y9K5"/>
<dbReference type="GO" id="GO:0003730">
    <property type="term" value="F:mRNA 3'-UTR binding"/>
    <property type="evidence" value="ECO:0007669"/>
    <property type="project" value="TreeGrafter"/>
</dbReference>
<accession>A0AAV4Y9K5</accession>
<name>A0AAV4Y9K5_CAEEX</name>
<dbReference type="InterPro" id="IPR052640">
    <property type="entry name" value="Gemin-5"/>
</dbReference>
<feature type="region of interest" description="Disordered" evidence="1">
    <location>
        <begin position="687"/>
        <end position="708"/>
    </location>
</feature>
<gene>
    <name evidence="3" type="primary">GEMIN5</name>
    <name evidence="3" type="ORF">CEXT_147861</name>
</gene>
<evidence type="ECO:0000313" key="3">
    <source>
        <dbReference type="EMBL" id="GIZ02875.1"/>
    </source>
</evidence>
<dbReference type="EMBL" id="BPLR01001517">
    <property type="protein sequence ID" value="GIZ02875.1"/>
    <property type="molecule type" value="Genomic_DNA"/>
</dbReference>
<dbReference type="InterPro" id="IPR056421">
    <property type="entry name" value="TPR_GEMI5"/>
</dbReference>
<protein>
    <submittedName>
        <fullName evidence="3">Gem-associated protein 5</fullName>
    </submittedName>
</protein>
<feature type="domain" description="Gem-associated protein 5 TPR" evidence="2">
    <location>
        <begin position="48"/>
        <end position="257"/>
    </location>
</feature>
<proteinExistence type="predicted"/>
<dbReference type="Pfam" id="PF23774">
    <property type="entry name" value="TPR_GEMI5"/>
    <property type="match status" value="1"/>
</dbReference>
<sequence>MPKEAELKDCIQLANILSKKNSLNLNVTENEDSFEDSDIYTDDEIQRLGLYINRLTTLRMVEMEVEAPEKFKYANDTKIHLSVMAGKIKNILKNAAENGKLTHHHISIAPSVSYSFWLELCEKFATQLIQDNRPYEACSYFLICNKLYEAINVLMEKGNVVDALVLAKSRLLESDPLITKLIMIARKKFILQSDTMKEIKCYLTLNDPMEAVKALASLKEPIFIKAAIHICRKYHLNKETEKYISEYMMSCLLKSEWNSLKQLIEEEPNLQVYNAMFIVHEAFHHHILQLKNKHKMYVQKFFCLPDSSEPIEFWAGEVCKDSKQSFIEYCYDLLLSNGLLSGGKGSLQNSLEALEIMLSKWKAIDSSYNTDAFITISIYITKFILLSVMEEFERATVNYLKALDSSFDIAYLPKIFCSLCLPLRLLWNHDTRNIMCEQITVDIENDSNKVLSQFKKKFRSISDTLVFPKEQSFTVIFSKEDLYSNLCLLTDKIGKKLSVMDMNECILAYFLSYLINDLLQLVEKKDLKLKCFIEKDKEVNENSLICNKSAKKTAVGEKSSLEEIKELKINDESPKVNEPSLQDLIDLALIEADKKTQSLIELETSGTSENNILKFPANEIPYSCADEICLNNTDTNHNLKEHRNKYENNKCETIVKDDIESETIVKDDIESETIVKEDIESETIVKEDTAESDKNETIVKEDSAESDKRETIVIEGSAESDKCDTIVKEDSDKSGTIVKEDTAENDKSETIVKEDTAERKLLSKKILLKVIKVKLLSKKLLKVIKSETIVKEDTAESDKSETIVKEDTAESDKSETIVKEDTAESDKSETIVKEDTAESDKKK</sequence>
<dbReference type="GO" id="GO:0005634">
    <property type="term" value="C:nucleus"/>
    <property type="evidence" value="ECO:0007669"/>
    <property type="project" value="TreeGrafter"/>
</dbReference>
<dbReference type="GO" id="GO:0000387">
    <property type="term" value="P:spliceosomal snRNP assembly"/>
    <property type="evidence" value="ECO:0007669"/>
    <property type="project" value="TreeGrafter"/>
</dbReference>